<dbReference type="Proteomes" id="UP000672097">
    <property type="component" value="Unassembled WGS sequence"/>
</dbReference>
<evidence type="ECO:0000313" key="3">
    <source>
        <dbReference type="EMBL" id="MBQ0934268.1"/>
    </source>
</evidence>
<comment type="caution">
    <text evidence="3">The sequence shown here is derived from an EMBL/GenBank/DDBJ whole genome shotgun (WGS) entry which is preliminary data.</text>
</comment>
<evidence type="ECO:0000256" key="1">
    <source>
        <dbReference type="SAM" id="MobiDB-lite"/>
    </source>
</evidence>
<protein>
    <recommendedName>
        <fullName evidence="5">Fibronectin type-III domain-containing protein</fullName>
    </recommendedName>
</protein>
<feature type="signal peptide" evidence="2">
    <location>
        <begin position="1"/>
        <end position="21"/>
    </location>
</feature>
<keyword evidence="2" id="KW-0732">Signal</keyword>
<evidence type="ECO:0008006" key="5">
    <source>
        <dbReference type="Google" id="ProtNLM"/>
    </source>
</evidence>
<dbReference type="PROSITE" id="PS51257">
    <property type="entry name" value="PROKAR_LIPOPROTEIN"/>
    <property type="match status" value="1"/>
</dbReference>
<accession>A0ABS5DSZ7</accession>
<evidence type="ECO:0000256" key="2">
    <source>
        <dbReference type="SAM" id="SignalP"/>
    </source>
</evidence>
<name>A0ABS5DSZ7_9BURK</name>
<proteinExistence type="predicted"/>
<feature type="compositionally biased region" description="Polar residues" evidence="1">
    <location>
        <begin position="45"/>
        <end position="55"/>
    </location>
</feature>
<gene>
    <name evidence="3" type="ORF">KAK11_02930</name>
</gene>
<keyword evidence="4" id="KW-1185">Reference proteome</keyword>
<evidence type="ECO:0000313" key="4">
    <source>
        <dbReference type="Proteomes" id="UP000672097"/>
    </source>
</evidence>
<feature type="region of interest" description="Disordered" evidence="1">
    <location>
        <begin position="37"/>
        <end position="58"/>
    </location>
</feature>
<organism evidence="3 4">
    <name type="scientific">Ideonella paludis</name>
    <dbReference type="NCBI Taxonomy" id="1233411"/>
    <lineage>
        <taxon>Bacteria</taxon>
        <taxon>Pseudomonadati</taxon>
        <taxon>Pseudomonadota</taxon>
        <taxon>Betaproteobacteria</taxon>
        <taxon>Burkholderiales</taxon>
        <taxon>Sphaerotilaceae</taxon>
        <taxon>Ideonella</taxon>
    </lineage>
</organism>
<dbReference type="EMBL" id="JAGQDG010000001">
    <property type="protein sequence ID" value="MBQ0934268.1"/>
    <property type="molecule type" value="Genomic_DNA"/>
</dbReference>
<reference evidence="3 4" key="1">
    <citation type="submission" date="2021-04" db="EMBL/GenBank/DDBJ databases">
        <title>The genome sequence of type strain Ideonella paludis KCTC 32238.</title>
        <authorList>
            <person name="Liu Y."/>
        </authorList>
    </citation>
    <scope>NUCLEOTIDE SEQUENCE [LARGE SCALE GENOMIC DNA]</scope>
    <source>
        <strain evidence="3 4">KCTC 32238</strain>
    </source>
</reference>
<dbReference type="RefSeq" id="WP_210805959.1">
    <property type="nucleotide sequence ID" value="NZ_JAGQDG010000001.1"/>
</dbReference>
<feature type="chain" id="PRO_5045328154" description="Fibronectin type-III domain-containing protein" evidence="2">
    <location>
        <begin position="22"/>
        <end position="178"/>
    </location>
</feature>
<sequence>MKLISWLLLLAFCACGHQLMASEVGFNAGAQGGDVQQAPAEDVKSASQQKTQHTGDPSGISIEEYLKHPFSPPYEVNIVVRDSQLTVTWKDGSPSISHFRLYKLELNGLKTLIKTIPYDVSRKKGQEILKHRLVVPLASPAAASDFYLSQVSNMGKESNLIGVDGKSLPGAVRLYPVD</sequence>